<feature type="compositionally biased region" description="Polar residues" evidence="1">
    <location>
        <begin position="148"/>
        <end position="163"/>
    </location>
</feature>
<evidence type="ECO:0000313" key="2">
    <source>
        <dbReference type="EMBL" id="KAK7302081.1"/>
    </source>
</evidence>
<dbReference type="Proteomes" id="UP001359559">
    <property type="component" value="Unassembled WGS sequence"/>
</dbReference>
<dbReference type="PANTHER" id="PTHR33137">
    <property type="entry name" value="MEDIATOR OF RNA POLYMERASE II TRANSCRIPTION SUBUNIT 15A-RELATED"/>
    <property type="match status" value="1"/>
</dbReference>
<feature type="region of interest" description="Disordered" evidence="1">
    <location>
        <begin position="148"/>
        <end position="208"/>
    </location>
</feature>
<feature type="compositionally biased region" description="Polar residues" evidence="1">
    <location>
        <begin position="171"/>
        <end position="208"/>
    </location>
</feature>
<dbReference type="InterPro" id="IPR044661">
    <property type="entry name" value="MED15a/b/c-like"/>
</dbReference>
<evidence type="ECO:0000313" key="3">
    <source>
        <dbReference type="Proteomes" id="UP001359559"/>
    </source>
</evidence>
<accession>A0AAN9JPS4</accession>
<dbReference type="EMBL" id="JAYKXN010000003">
    <property type="protein sequence ID" value="KAK7302081.1"/>
    <property type="molecule type" value="Genomic_DNA"/>
</dbReference>
<dbReference type="GO" id="GO:0031490">
    <property type="term" value="F:chromatin DNA binding"/>
    <property type="evidence" value="ECO:0007669"/>
    <property type="project" value="InterPro"/>
</dbReference>
<dbReference type="GO" id="GO:0003713">
    <property type="term" value="F:transcription coactivator activity"/>
    <property type="evidence" value="ECO:0007669"/>
    <property type="project" value="InterPro"/>
</dbReference>
<gene>
    <name evidence="2" type="ORF">RJT34_12960</name>
</gene>
<organism evidence="2 3">
    <name type="scientific">Clitoria ternatea</name>
    <name type="common">Butterfly pea</name>
    <dbReference type="NCBI Taxonomy" id="43366"/>
    <lineage>
        <taxon>Eukaryota</taxon>
        <taxon>Viridiplantae</taxon>
        <taxon>Streptophyta</taxon>
        <taxon>Embryophyta</taxon>
        <taxon>Tracheophyta</taxon>
        <taxon>Spermatophyta</taxon>
        <taxon>Magnoliopsida</taxon>
        <taxon>eudicotyledons</taxon>
        <taxon>Gunneridae</taxon>
        <taxon>Pentapetalae</taxon>
        <taxon>rosids</taxon>
        <taxon>fabids</taxon>
        <taxon>Fabales</taxon>
        <taxon>Fabaceae</taxon>
        <taxon>Papilionoideae</taxon>
        <taxon>50 kb inversion clade</taxon>
        <taxon>NPAAA clade</taxon>
        <taxon>indigoferoid/millettioid clade</taxon>
        <taxon>Phaseoleae</taxon>
        <taxon>Clitoria</taxon>
    </lineage>
</organism>
<comment type="caution">
    <text evidence="2">The sequence shown here is derived from an EMBL/GenBank/DDBJ whole genome shotgun (WGS) entry which is preliminary data.</text>
</comment>
<dbReference type="AlphaFoldDB" id="A0AAN9JPS4"/>
<name>A0AAN9JPS4_CLITE</name>
<reference evidence="2 3" key="1">
    <citation type="submission" date="2024-01" db="EMBL/GenBank/DDBJ databases">
        <title>The genomes of 5 underutilized Papilionoideae crops provide insights into root nodulation and disease resistance.</title>
        <authorList>
            <person name="Yuan L."/>
        </authorList>
    </citation>
    <scope>NUCLEOTIDE SEQUENCE [LARGE SCALE GENOMIC DNA]</scope>
    <source>
        <strain evidence="2">LY-2023</strain>
        <tissue evidence="2">Leaf</tissue>
    </source>
</reference>
<dbReference type="PANTHER" id="PTHR33137:SF45">
    <property type="entry name" value="OF RNA POLYMERASE II TRANSCRIPTION SUBUNIT 15A, PUTATIVE-RELATED"/>
    <property type="match status" value="1"/>
</dbReference>
<evidence type="ECO:0000256" key="1">
    <source>
        <dbReference type="SAM" id="MobiDB-lite"/>
    </source>
</evidence>
<sequence>MICSRFLVCLFDTSRKSSTMLKKEWISVGRCAYHEASTVVLRSYSKLGMIDFHSPTLGGVCSCMRDLKIQTMKESYLPEMNEMYQKIAAKLQQHDSLPQQPKSDQIEKLKVYKVMLERMMALCSPTNLQGSVATVQQNNIANMQHNSMSSVSTGQQNMMNSMQPGAGLDSGQGNSVNSLQQNPVSTPQQNNINSLPSQGGANVIQPNLNTLQSGSNALQHQLKHQQEQHMLQNQQFKQQYQQQQHRQLMQRQLLQPQQLHQSAKPQLSAQLQIHQIPQARAGLAQAIGHWPNLAQARAGLAQARLLMHQLLVTEEIHQGK</sequence>
<proteinExistence type="predicted"/>
<keyword evidence="3" id="KW-1185">Reference proteome</keyword>
<protein>
    <submittedName>
        <fullName evidence="2">Uncharacterized protein</fullName>
    </submittedName>
</protein>